<evidence type="ECO:0000313" key="2">
    <source>
        <dbReference type="Proteomes" id="UP000828941"/>
    </source>
</evidence>
<organism evidence="1 2">
    <name type="scientific">Bauhinia variegata</name>
    <name type="common">Purple orchid tree</name>
    <name type="synonym">Phanera variegata</name>
    <dbReference type="NCBI Taxonomy" id="167791"/>
    <lineage>
        <taxon>Eukaryota</taxon>
        <taxon>Viridiplantae</taxon>
        <taxon>Streptophyta</taxon>
        <taxon>Embryophyta</taxon>
        <taxon>Tracheophyta</taxon>
        <taxon>Spermatophyta</taxon>
        <taxon>Magnoliopsida</taxon>
        <taxon>eudicotyledons</taxon>
        <taxon>Gunneridae</taxon>
        <taxon>Pentapetalae</taxon>
        <taxon>rosids</taxon>
        <taxon>fabids</taxon>
        <taxon>Fabales</taxon>
        <taxon>Fabaceae</taxon>
        <taxon>Cercidoideae</taxon>
        <taxon>Cercideae</taxon>
        <taxon>Bauhiniinae</taxon>
        <taxon>Bauhinia</taxon>
    </lineage>
</organism>
<comment type="caution">
    <text evidence="1">The sequence shown here is derived from an EMBL/GenBank/DDBJ whole genome shotgun (WGS) entry which is preliminary data.</text>
</comment>
<gene>
    <name evidence="1" type="ORF">L6164_031582</name>
</gene>
<protein>
    <submittedName>
        <fullName evidence="1">Uncharacterized protein</fullName>
    </submittedName>
</protein>
<accession>A0ACB9LHE4</accession>
<name>A0ACB9LHE4_BAUVA</name>
<reference evidence="1 2" key="1">
    <citation type="journal article" date="2022" name="DNA Res.">
        <title>Chromosomal-level genome assembly of the orchid tree Bauhinia variegata (Leguminosae; Cercidoideae) supports the allotetraploid origin hypothesis of Bauhinia.</title>
        <authorList>
            <person name="Zhong Y."/>
            <person name="Chen Y."/>
            <person name="Zheng D."/>
            <person name="Pang J."/>
            <person name="Liu Y."/>
            <person name="Luo S."/>
            <person name="Meng S."/>
            <person name="Qian L."/>
            <person name="Wei D."/>
            <person name="Dai S."/>
            <person name="Zhou R."/>
        </authorList>
    </citation>
    <scope>NUCLEOTIDE SEQUENCE [LARGE SCALE GENOMIC DNA]</scope>
    <source>
        <strain evidence="1">BV-YZ2020</strain>
    </source>
</reference>
<dbReference type="Proteomes" id="UP000828941">
    <property type="component" value="Chromosome 12"/>
</dbReference>
<evidence type="ECO:0000313" key="1">
    <source>
        <dbReference type="EMBL" id="KAI4308519.1"/>
    </source>
</evidence>
<proteinExistence type="predicted"/>
<dbReference type="EMBL" id="CM039437">
    <property type="protein sequence ID" value="KAI4308519.1"/>
    <property type="molecule type" value="Genomic_DNA"/>
</dbReference>
<keyword evidence="2" id="KW-1185">Reference proteome</keyword>
<sequence>MTLVKLSGIPLRHRFPMWFLSFSMSASLTSLAITYIFRTQVVNGNTLIPFVSPEVLFILIWIGLLWLISLYNTIRFLDWLVKRCRKGRKKKRNTAANP</sequence>